<organism evidence="1 2">
    <name type="scientific">Vitis vinifera</name>
    <name type="common">Grape</name>
    <dbReference type="NCBI Taxonomy" id="29760"/>
    <lineage>
        <taxon>Eukaryota</taxon>
        <taxon>Viridiplantae</taxon>
        <taxon>Streptophyta</taxon>
        <taxon>Embryophyta</taxon>
        <taxon>Tracheophyta</taxon>
        <taxon>Spermatophyta</taxon>
        <taxon>Magnoliopsida</taxon>
        <taxon>eudicotyledons</taxon>
        <taxon>Gunneridae</taxon>
        <taxon>Pentapetalae</taxon>
        <taxon>rosids</taxon>
        <taxon>Vitales</taxon>
        <taxon>Vitaceae</taxon>
        <taxon>Viteae</taxon>
        <taxon>Vitis</taxon>
    </lineage>
</organism>
<comment type="caution">
    <text evidence="1">The sequence shown here is derived from an EMBL/GenBank/DDBJ whole genome shotgun (WGS) entry which is preliminary data.</text>
</comment>
<reference evidence="1 2" key="1">
    <citation type="journal article" date="2018" name="PLoS Genet.">
        <title>Population sequencing reveals clonal diversity and ancestral inbreeding in the grapevine cultivar Chardonnay.</title>
        <authorList>
            <person name="Roach M.J."/>
            <person name="Johnson D.L."/>
            <person name="Bohlmann J."/>
            <person name="van Vuuren H.J."/>
            <person name="Jones S.J."/>
            <person name="Pretorius I.S."/>
            <person name="Schmidt S.A."/>
            <person name="Borneman A.R."/>
        </authorList>
    </citation>
    <scope>NUCLEOTIDE SEQUENCE [LARGE SCALE GENOMIC DNA]</scope>
    <source>
        <strain evidence="2">cv. Chardonnay</strain>
        <tissue evidence="1">Leaf</tissue>
    </source>
</reference>
<gene>
    <name evidence="1" type="ORF">CK203_004987</name>
</gene>
<evidence type="ECO:0000313" key="1">
    <source>
        <dbReference type="EMBL" id="RVX19806.1"/>
    </source>
</evidence>
<evidence type="ECO:0000313" key="2">
    <source>
        <dbReference type="Proteomes" id="UP000288805"/>
    </source>
</evidence>
<sequence length="58" mass="6889">MDTFGQKQIMHMVSLLDLPFGIVWNSWVPSRLCFIAWEAKWGRILTLDQLKREELKDP</sequence>
<proteinExistence type="predicted"/>
<accession>A0A438KF12</accession>
<protein>
    <recommendedName>
        <fullName evidence="3">Reverse transcriptase zinc-binding domain-containing protein</fullName>
    </recommendedName>
</protein>
<name>A0A438KF12_VITVI</name>
<dbReference type="EMBL" id="QGNW01000008">
    <property type="protein sequence ID" value="RVX19806.1"/>
    <property type="molecule type" value="Genomic_DNA"/>
</dbReference>
<dbReference type="AlphaFoldDB" id="A0A438KF12"/>
<dbReference type="Proteomes" id="UP000288805">
    <property type="component" value="Unassembled WGS sequence"/>
</dbReference>
<evidence type="ECO:0008006" key="3">
    <source>
        <dbReference type="Google" id="ProtNLM"/>
    </source>
</evidence>